<name>A0A0A1W3X0_9SPHN</name>
<reference evidence="2 3" key="1">
    <citation type="submission" date="2014-11" db="EMBL/GenBank/DDBJ databases">
        <title>Whole genome shotgun sequence of Sphingomonas parapaucimobilis NBRC 15100.</title>
        <authorList>
            <person name="Katano-Makiyama Y."/>
            <person name="Hosoyama A."/>
            <person name="Hashimoto M."/>
            <person name="Hosoyama Y."/>
            <person name="Noguchi M."/>
            <person name="Numata M."/>
            <person name="Tsuchikane K."/>
            <person name="Hirakata S."/>
            <person name="Uohara A."/>
            <person name="Shimodaira J."/>
            <person name="Ohji S."/>
            <person name="Ichikawa N."/>
            <person name="Kimura A."/>
            <person name="Yamazoe A."/>
            <person name="Fujita N."/>
        </authorList>
    </citation>
    <scope>NUCLEOTIDE SEQUENCE [LARGE SCALE GENOMIC DNA]</scope>
    <source>
        <strain evidence="2 3">NBRC 15100</strain>
    </source>
</reference>
<dbReference type="Proteomes" id="UP000032305">
    <property type="component" value="Unassembled WGS sequence"/>
</dbReference>
<proteinExistence type="predicted"/>
<gene>
    <name evidence="2" type="ORF">SP5_018_00830</name>
</gene>
<evidence type="ECO:0008006" key="4">
    <source>
        <dbReference type="Google" id="ProtNLM"/>
    </source>
</evidence>
<dbReference type="AlphaFoldDB" id="A0A0A1W3X0"/>
<feature type="transmembrane region" description="Helical" evidence="1">
    <location>
        <begin position="53"/>
        <end position="77"/>
    </location>
</feature>
<dbReference type="EMBL" id="BBPI01000018">
    <property type="protein sequence ID" value="GAM00053.1"/>
    <property type="molecule type" value="Genomic_DNA"/>
</dbReference>
<dbReference type="eggNOG" id="ENOG5031B9F">
    <property type="taxonomic scope" value="Bacteria"/>
</dbReference>
<keyword evidence="1" id="KW-1133">Transmembrane helix</keyword>
<keyword evidence="1" id="KW-0812">Transmembrane</keyword>
<dbReference type="RefSeq" id="WP_157013567.1">
    <property type="nucleotide sequence ID" value="NZ_BBPI01000018.1"/>
</dbReference>
<feature type="transmembrane region" description="Helical" evidence="1">
    <location>
        <begin position="196"/>
        <end position="221"/>
    </location>
</feature>
<feature type="transmembrane region" description="Helical" evidence="1">
    <location>
        <begin position="241"/>
        <end position="266"/>
    </location>
</feature>
<feature type="transmembrane region" description="Helical" evidence="1">
    <location>
        <begin position="147"/>
        <end position="176"/>
    </location>
</feature>
<evidence type="ECO:0000256" key="1">
    <source>
        <dbReference type="SAM" id="Phobius"/>
    </source>
</evidence>
<sequence length="282" mass="29078">MTVRIGTVWDSTQQVLTGRAGMMAPFALIGFVLPGVLQIVLLPSGATQPSMGVTGLGLIVLSALLGIWAQLAIMALATHPATTSAAASRAGLRRMWPVLGVALAIGFAFALVVLVMVVVLGLSHFNFAAAVAANGDPSKLPSMSGGAALFLILYGLTIMVASLWLAARLMLIYAVVLNERRGLGAIRRSIALTQGLTWRLIGVFLLFGVVMLVATLAVQGVTGAALRLALGADQALTAVRLAALLGSVVSAGFMTLAYVFVARLYVATAGEQAHRGEVGSSL</sequence>
<dbReference type="OrthoDB" id="7585068at2"/>
<feature type="transmembrane region" description="Helical" evidence="1">
    <location>
        <begin position="98"/>
        <end position="127"/>
    </location>
</feature>
<evidence type="ECO:0000313" key="3">
    <source>
        <dbReference type="Proteomes" id="UP000032305"/>
    </source>
</evidence>
<protein>
    <recommendedName>
        <fullName evidence="4">Glycerophosphoryl diester phosphodiesterase membrane domain-containing protein</fullName>
    </recommendedName>
</protein>
<evidence type="ECO:0000313" key="2">
    <source>
        <dbReference type="EMBL" id="GAM00053.1"/>
    </source>
</evidence>
<keyword evidence="1" id="KW-0472">Membrane</keyword>
<feature type="transmembrane region" description="Helical" evidence="1">
    <location>
        <begin position="20"/>
        <end position="41"/>
    </location>
</feature>
<keyword evidence="3" id="KW-1185">Reference proteome</keyword>
<accession>A0A0A1W3X0</accession>
<organism evidence="2 3">
    <name type="scientific">Sphingomonas parapaucimobilis NBRC 15100</name>
    <dbReference type="NCBI Taxonomy" id="1219049"/>
    <lineage>
        <taxon>Bacteria</taxon>
        <taxon>Pseudomonadati</taxon>
        <taxon>Pseudomonadota</taxon>
        <taxon>Alphaproteobacteria</taxon>
        <taxon>Sphingomonadales</taxon>
        <taxon>Sphingomonadaceae</taxon>
        <taxon>Sphingomonas</taxon>
    </lineage>
</organism>
<comment type="caution">
    <text evidence="2">The sequence shown here is derived from an EMBL/GenBank/DDBJ whole genome shotgun (WGS) entry which is preliminary data.</text>
</comment>